<sequence length="105" mass="12211">MTDTLTEFEESLLFDVDDPDFASPNSQTLINTMKNNNQGIFKVDYMPNINIMSSLHEIKLKVFVMLNKLTPKYLQIFTDFETHSNTPCDIATRELFSRLRKCNVK</sequence>
<evidence type="ECO:0000313" key="2">
    <source>
        <dbReference type="Proteomes" id="UP001168972"/>
    </source>
</evidence>
<proteinExistence type="predicted"/>
<evidence type="ECO:0000313" key="1">
    <source>
        <dbReference type="EMBL" id="KAK0179718.1"/>
    </source>
</evidence>
<keyword evidence="2" id="KW-1185">Reference proteome</keyword>
<organism evidence="1 2">
    <name type="scientific">Microctonus hyperodae</name>
    <name type="common">Parasitoid wasp</name>
    <dbReference type="NCBI Taxonomy" id="165561"/>
    <lineage>
        <taxon>Eukaryota</taxon>
        <taxon>Metazoa</taxon>
        <taxon>Ecdysozoa</taxon>
        <taxon>Arthropoda</taxon>
        <taxon>Hexapoda</taxon>
        <taxon>Insecta</taxon>
        <taxon>Pterygota</taxon>
        <taxon>Neoptera</taxon>
        <taxon>Endopterygota</taxon>
        <taxon>Hymenoptera</taxon>
        <taxon>Apocrita</taxon>
        <taxon>Ichneumonoidea</taxon>
        <taxon>Braconidae</taxon>
        <taxon>Euphorinae</taxon>
        <taxon>Microctonus</taxon>
    </lineage>
</organism>
<reference evidence="1" key="1">
    <citation type="journal article" date="2023" name="bioRxiv">
        <title>Scaffold-level genome assemblies of two parasitoid biocontrol wasps reveal the parthenogenesis mechanism and an associated novel virus.</title>
        <authorList>
            <person name="Inwood S."/>
            <person name="Skelly J."/>
            <person name="Guhlin J."/>
            <person name="Harrop T."/>
            <person name="Goldson S."/>
            <person name="Dearden P."/>
        </authorList>
    </citation>
    <scope>NUCLEOTIDE SEQUENCE</scope>
    <source>
        <strain evidence="1">Lincoln</strain>
        <tissue evidence="1">Whole body</tissue>
    </source>
</reference>
<comment type="caution">
    <text evidence="1">The sequence shown here is derived from an EMBL/GenBank/DDBJ whole genome shotgun (WGS) entry which is preliminary data.</text>
</comment>
<reference evidence="1" key="2">
    <citation type="submission" date="2023-03" db="EMBL/GenBank/DDBJ databases">
        <authorList>
            <person name="Inwood S.N."/>
            <person name="Skelly J.G."/>
            <person name="Guhlin J."/>
            <person name="Harrop T.W.R."/>
            <person name="Goldson S.G."/>
            <person name="Dearden P.K."/>
        </authorList>
    </citation>
    <scope>NUCLEOTIDE SEQUENCE</scope>
    <source>
        <strain evidence="1">Lincoln</strain>
        <tissue evidence="1">Whole body</tissue>
    </source>
</reference>
<dbReference type="EMBL" id="JAQQBR010000003">
    <property type="protein sequence ID" value="KAK0179718.1"/>
    <property type="molecule type" value="Genomic_DNA"/>
</dbReference>
<accession>A0AA39G1N0</accession>
<gene>
    <name evidence="1" type="ORF">PV327_005446</name>
</gene>
<name>A0AA39G1N0_MICHY</name>
<protein>
    <submittedName>
        <fullName evidence="1">Uncharacterized protein</fullName>
    </submittedName>
</protein>
<dbReference type="AlphaFoldDB" id="A0AA39G1N0"/>
<dbReference type="Proteomes" id="UP001168972">
    <property type="component" value="Unassembled WGS sequence"/>
</dbReference>